<keyword evidence="1" id="KW-0479">Metal-binding</keyword>
<dbReference type="Gene3D" id="1.20.120.910">
    <property type="entry name" value="DksA, coiled-coil domain"/>
    <property type="match status" value="1"/>
</dbReference>
<accession>A0A0V8GKR9</accession>
<sequence>MLSKQQTEEFKQRLLKEKEKTTSNIEQRDTDYDEGELSSYDNHPADSGDELFLRERDQAITDMQEDMLSDVDRALKAIEDGTYGICKVCGKEIEIERLDIIPETLLCIEHAKEEAEQNENDANSRPSEEDVLDPSVTARGKDIDGDTDGFSKVSDFGSSDTPSDQEDGIDPTRS</sequence>
<dbReference type="OrthoDB" id="9811543at2"/>
<evidence type="ECO:0000256" key="3">
    <source>
        <dbReference type="ARBA" id="ARBA00022833"/>
    </source>
</evidence>
<feature type="compositionally biased region" description="Basic and acidic residues" evidence="5">
    <location>
        <begin position="1"/>
        <end position="30"/>
    </location>
</feature>
<evidence type="ECO:0000259" key="6">
    <source>
        <dbReference type="Pfam" id="PF01258"/>
    </source>
</evidence>
<evidence type="ECO:0000313" key="7">
    <source>
        <dbReference type="EMBL" id="KSU50794.1"/>
    </source>
</evidence>
<gene>
    <name evidence="7" type="ORF">AS033_05285</name>
</gene>
<protein>
    <submittedName>
        <fullName evidence="7">Conjugal transfer protein TraR</fullName>
    </submittedName>
</protein>
<feature type="domain" description="Zinc finger DksA/TraR C4-type" evidence="6">
    <location>
        <begin position="81"/>
        <end position="109"/>
    </location>
</feature>
<comment type="caution">
    <text evidence="7">The sequence shown here is derived from an EMBL/GenBank/DDBJ whole genome shotgun (WGS) entry which is preliminary data.</text>
</comment>
<dbReference type="PANTHER" id="PTHR33823">
    <property type="entry name" value="RNA POLYMERASE-BINDING TRANSCRIPTION FACTOR DKSA-RELATED"/>
    <property type="match status" value="1"/>
</dbReference>
<evidence type="ECO:0000256" key="5">
    <source>
        <dbReference type="SAM" id="MobiDB-lite"/>
    </source>
</evidence>
<dbReference type="InterPro" id="IPR037187">
    <property type="entry name" value="DnaK_N"/>
</dbReference>
<dbReference type="Proteomes" id="UP000053797">
    <property type="component" value="Unassembled WGS sequence"/>
</dbReference>
<dbReference type="SUPFAM" id="SSF57716">
    <property type="entry name" value="Glucocorticoid receptor-like (DNA-binding domain)"/>
    <property type="match status" value="1"/>
</dbReference>
<evidence type="ECO:0000256" key="4">
    <source>
        <dbReference type="PROSITE-ProRule" id="PRU00510"/>
    </source>
</evidence>
<evidence type="ECO:0000313" key="8">
    <source>
        <dbReference type="Proteomes" id="UP000053797"/>
    </source>
</evidence>
<feature type="compositionally biased region" description="Acidic residues" evidence="5">
    <location>
        <begin position="163"/>
        <end position="174"/>
    </location>
</feature>
<dbReference type="RefSeq" id="WP_058264856.1">
    <property type="nucleotide sequence ID" value="NZ_FMYN01000001.1"/>
</dbReference>
<dbReference type="PROSITE" id="PS51128">
    <property type="entry name" value="ZF_DKSA_2"/>
    <property type="match status" value="1"/>
</dbReference>
<dbReference type="EMBL" id="LNQL01000001">
    <property type="protein sequence ID" value="KSU50794.1"/>
    <property type="molecule type" value="Genomic_DNA"/>
</dbReference>
<keyword evidence="2" id="KW-0863">Zinc-finger</keyword>
<dbReference type="GO" id="GO:0008270">
    <property type="term" value="F:zinc ion binding"/>
    <property type="evidence" value="ECO:0007669"/>
    <property type="project" value="UniProtKB-KW"/>
</dbReference>
<feature type="zinc finger region" description="dksA C4-type" evidence="4">
    <location>
        <begin position="86"/>
        <end position="110"/>
    </location>
</feature>
<organism evidence="7 8">
    <name type="scientific">Exiguobacterium indicum</name>
    <dbReference type="NCBI Taxonomy" id="296995"/>
    <lineage>
        <taxon>Bacteria</taxon>
        <taxon>Bacillati</taxon>
        <taxon>Bacillota</taxon>
        <taxon>Bacilli</taxon>
        <taxon>Bacillales</taxon>
        <taxon>Bacillales Family XII. Incertae Sedis</taxon>
        <taxon>Exiguobacterium</taxon>
    </lineage>
</organism>
<dbReference type="PANTHER" id="PTHR33823:SF4">
    <property type="entry name" value="GENERAL STRESS PROTEIN 16O"/>
    <property type="match status" value="1"/>
</dbReference>
<dbReference type="InterPro" id="IPR014240">
    <property type="entry name" value="YteA"/>
</dbReference>
<dbReference type="Pfam" id="PF01258">
    <property type="entry name" value="zf-dskA_traR"/>
    <property type="match status" value="1"/>
</dbReference>
<dbReference type="InterPro" id="IPR000962">
    <property type="entry name" value="Znf_DskA_TraR"/>
</dbReference>
<dbReference type="SUPFAM" id="SSF109635">
    <property type="entry name" value="DnaK suppressor protein DksA, alpha-hairpin domain"/>
    <property type="match status" value="1"/>
</dbReference>
<feature type="region of interest" description="Disordered" evidence="5">
    <location>
        <begin position="116"/>
        <end position="174"/>
    </location>
</feature>
<evidence type="ECO:0000256" key="2">
    <source>
        <dbReference type="ARBA" id="ARBA00022771"/>
    </source>
</evidence>
<dbReference type="AlphaFoldDB" id="A0A0V8GKR9"/>
<reference evidence="7 8" key="1">
    <citation type="journal article" date="2015" name="Int. J. Syst. Evol. Microbiol.">
        <title>Exiguobacterium enclense sp. nov., isolated from sediment.</title>
        <authorList>
            <person name="Dastager S.G."/>
            <person name="Mawlankar R."/>
            <person name="Sonalkar V.V."/>
            <person name="Thorat M.N."/>
            <person name="Mual P."/>
            <person name="Verma A."/>
            <person name="Krishnamurthi S."/>
            <person name="Tang S.K."/>
            <person name="Li W.J."/>
        </authorList>
    </citation>
    <scope>NUCLEOTIDE SEQUENCE [LARGE SCALE GENOMIC DNA]</scope>
    <source>
        <strain evidence="7 8">NIO-1109</strain>
    </source>
</reference>
<feature type="region of interest" description="Disordered" evidence="5">
    <location>
        <begin position="1"/>
        <end position="48"/>
    </location>
</feature>
<evidence type="ECO:0000256" key="1">
    <source>
        <dbReference type="ARBA" id="ARBA00022723"/>
    </source>
</evidence>
<dbReference type="NCBIfam" id="TIGR02890">
    <property type="entry name" value="bacill_yteA"/>
    <property type="match status" value="1"/>
</dbReference>
<keyword evidence="3" id="KW-0862">Zinc</keyword>
<proteinExistence type="predicted"/>
<name>A0A0V8GKR9_9BACL</name>